<dbReference type="InterPro" id="IPR002347">
    <property type="entry name" value="SDR_fam"/>
</dbReference>
<dbReference type="InterPro" id="IPR036291">
    <property type="entry name" value="NAD(P)-bd_dom_sf"/>
</dbReference>
<comment type="caution">
    <text evidence="4">The sequence shown here is derived from an EMBL/GenBank/DDBJ whole genome shotgun (WGS) entry which is preliminary data.</text>
</comment>
<dbReference type="PANTHER" id="PTHR43963">
    <property type="entry name" value="CARBONYL REDUCTASE 1-RELATED"/>
    <property type="match status" value="1"/>
</dbReference>
<dbReference type="OrthoDB" id="191139at2759"/>
<reference evidence="4 5" key="1">
    <citation type="journal article" date="2018" name="IMA Fungus">
        <title>IMA Genome-F 10: Nine draft genome sequences of Claviceps purpurea s.lat., including C. arundinis, C. humidiphila, and C. cf. spartinae, pseudomolecules for the pitch canker pathogen Fusarium circinatum, draft genome of Davidsoniella eucalypti, Grosmannia galeiformis, Quambalaria eucalypti, and Teratosphaeria destructans.</title>
        <authorList>
            <person name="Wingfield B.D."/>
            <person name="Liu M."/>
            <person name="Nguyen H.D."/>
            <person name="Lane F.A."/>
            <person name="Morgan S.W."/>
            <person name="De Vos L."/>
            <person name="Wilken P.M."/>
            <person name="Duong T.A."/>
            <person name="Aylward J."/>
            <person name="Coetzee M.P."/>
            <person name="Dadej K."/>
            <person name="De Beer Z.W."/>
            <person name="Findlay W."/>
            <person name="Havenga M."/>
            <person name="Kolarik M."/>
            <person name="Menzies J.G."/>
            <person name="Naidoo K."/>
            <person name="Pochopski O."/>
            <person name="Shoukouhi P."/>
            <person name="Santana Q.C."/>
            <person name="Seifert K.A."/>
            <person name="Soal N."/>
            <person name="Steenkamp E.T."/>
            <person name="Tatham C.T."/>
            <person name="van der Nest M.A."/>
            <person name="Wingfield M.J."/>
        </authorList>
    </citation>
    <scope>NUCLEOTIDE SEQUENCE [LARGE SCALE GENOMIC DNA]</scope>
    <source>
        <strain evidence="4">CMW44962</strain>
    </source>
</reference>
<keyword evidence="2" id="KW-0521">NADP</keyword>
<dbReference type="Gene3D" id="3.40.50.720">
    <property type="entry name" value="NAD(P)-binding Rossmann-like Domain"/>
    <property type="match status" value="1"/>
</dbReference>
<proteinExistence type="inferred from homology"/>
<protein>
    <submittedName>
        <fullName evidence="4">KR domain</fullName>
    </submittedName>
</protein>
<dbReference type="PRINTS" id="PR00081">
    <property type="entry name" value="GDHRDH"/>
</dbReference>
<dbReference type="EMBL" id="RIBY02000713">
    <property type="protein sequence ID" value="KAH9838206.1"/>
    <property type="molecule type" value="Genomic_DNA"/>
</dbReference>
<dbReference type="Pfam" id="PF00106">
    <property type="entry name" value="adh_short"/>
    <property type="match status" value="1"/>
</dbReference>
<organism evidence="4 5">
    <name type="scientific">Teratosphaeria destructans</name>
    <dbReference type="NCBI Taxonomy" id="418781"/>
    <lineage>
        <taxon>Eukaryota</taxon>
        <taxon>Fungi</taxon>
        <taxon>Dikarya</taxon>
        <taxon>Ascomycota</taxon>
        <taxon>Pezizomycotina</taxon>
        <taxon>Dothideomycetes</taxon>
        <taxon>Dothideomycetidae</taxon>
        <taxon>Mycosphaerellales</taxon>
        <taxon>Teratosphaeriaceae</taxon>
        <taxon>Teratosphaeria</taxon>
    </lineage>
</organism>
<accession>A0A9W7W4S8</accession>
<dbReference type="GO" id="GO:0016491">
    <property type="term" value="F:oxidoreductase activity"/>
    <property type="evidence" value="ECO:0007669"/>
    <property type="project" value="UniProtKB-KW"/>
</dbReference>
<sequence>MSKKLILITGANQGLGYFAAKHFAASGTYHVLLASRDLQKGQQAVDKLVLEGSSKEALEAIQLDVTSDDSIAKAVETIERKHARLDILVHNAGISVARPDATLREEYQTVYNTNVFGPEALTEAALPLLRKSTLPGGKRIIFVSSSLGTIEFAADSKHPYNGKLYKVYRSSKSALNMVMACVGSTLEDEGFVVGAMCPGYCGTNLNGYAGPKDPSDGAKVIVLAVEAGKDRVHKKVIHEEGAYPW</sequence>
<evidence type="ECO:0000313" key="4">
    <source>
        <dbReference type="EMBL" id="KAH9838206.1"/>
    </source>
</evidence>
<dbReference type="AlphaFoldDB" id="A0A9W7W4S8"/>
<evidence type="ECO:0000256" key="2">
    <source>
        <dbReference type="ARBA" id="ARBA00022857"/>
    </source>
</evidence>
<gene>
    <name evidence="4" type="ORF">Tdes44962_MAKER08210</name>
</gene>
<name>A0A9W7W4S8_9PEZI</name>
<comment type="similarity">
    <text evidence="1">Belongs to the short-chain dehydrogenases/reductases (SDR) family.</text>
</comment>
<evidence type="ECO:0000256" key="1">
    <source>
        <dbReference type="ARBA" id="ARBA00006484"/>
    </source>
</evidence>
<reference evidence="4 5" key="2">
    <citation type="journal article" date="2021" name="Curr. Genet.">
        <title>Genetic response to nitrogen starvation in the aggressive Eucalyptus foliar pathogen Teratosphaeria destructans.</title>
        <authorList>
            <person name="Havenga M."/>
            <person name="Wingfield B.D."/>
            <person name="Wingfield M.J."/>
            <person name="Dreyer L.L."/>
            <person name="Roets F."/>
            <person name="Aylward J."/>
        </authorList>
    </citation>
    <scope>NUCLEOTIDE SEQUENCE [LARGE SCALE GENOMIC DNA]</scope>
    <source>
        <strain evidence="4">CMW44962</strain>
    </source>
</reference>
<dbReference type="SUPFAM" id="SSF51735">
    <property type="entry name" value="NAD(P)-binding Rossmann-fold domains"/>
    <property type="match status" value="1"/>
</dbReference>
<evidence type="ECO:0000256" key="3">
    <source>
        <dbReference type="ARBA" id="ARBA00023002"/>
    </source>
</evidence>
<keyword evidence="3" id="KW-0560">Oxidoreductase</keyword>
<evidence type="ECO:0000313" key="5">
    <source>
        <dbReference type="Proteomes" id="UP001138500"/>
    </source>
</evidence>
<keyword evidence="5" id="KW-1185">Reference proteome</keyword>
<dbReference type="Proteomes" id="UP001138500">
    <property type="component" value="Unassembled WGS sequence"/>
</dbReference>
<dbReference type="PANTHER" id="PTHR43963:SF6">
    <property type="entry name" value="CHAIN DEHYDROGENASE FAMILY PROTEIN, PUTATIVE (AFU_ORTHOLOGUE AFUA_3G15350)-RELATED"/>
    <property type="match status" value="1"/>
</dbReference>